<reference evidence="1 2" key="1">
    <citation type="submission" date="2006-10" db="EMBL/GenBank/DDBJ databases">
        <title>The Genome Sequence of Batrachochytrium dendrobatidis JEL423.</title>
        <authorList>
            <consortium name="The Broad Institute Genome Sequencing Platform"/>
            <person name="Birren B."/>
            <person name="Lander E."/>
            <person name="Galagan J."/>
            <person name="Cuomo C."/>
            <person name="Devon K."/>
            <person name="Jaffe D."/>
            <person name="Butler J."/>
            <person name="Alvarez P."/>
            <person name="Gnerre S."/>
            <person name="Grabherr M."/>
            <person name="Kleber M."/>
            <person name="Mauceli E."/>
            <person name="Brockman W."/>
            <person name="Young S."/>
            <person name="LaButti K."/>
            <person name="Sykes S."/>
            <person name="DeCaprio D."/>
            <person name="Crawford M."/>
            <person name="Koehrsen M."/>
            <person name="Engels R."/>
            <person name="Montgomery P."/>
            <person name="Pearson M."/>
            <person name="Howarth C."/>
            <person name="Larson L."/>
            <person name="White J."/>
            <person name="O'Leary S."/>
            <person name="Kodira C."/>
            <person name="Zeng Q."/>
            <person name="Yandava C."/>
            <person name="Alvarado L."/>
            <person name="Longcore J."/>
            <person name="James T."/>
        </authorList>
    </citation>
    <scope>NUCLEOTIDE SEQUENCE [LARGE SCALE GENOMIC DNA]</scope>
    <source>
        <strain evidence="1 2">JEL423</strain>
    </source>
</reference>
<organism evidence="1 2">
    <name type="scientific">Batrachochytrium dendrobatidis (strain JEL423)</name>
    <dbReference type="NCBI Taxonomy" id="403673"/>
    <lineage>
        <taxon>Eukaryota</taxon>
        <taxon>Fungi</taxon>
        <taxon>Fungi incertae sedis</taxon>
        <taxon>Chytridiomycota</taxon>
        <taxon>Chytridiomycota incertae sedis</taxon>
        <taxon>Chytridiomycetes</taxon>
        <taxon>Rhizophydiales</taxon>
        <taxon>Rhizophydiales incertae sedis</taxon>
        <taxon>Batrachochytrium</taxon>
    </lineage>
</organism>
<evidence type="ECO:0000313" key="2">
    <source>
        <dbReference type="Proteomes" id="UP000077115"/>
    </source>
</evidence>
<dbReference type="VEuPathDB" id="FungiDB:BDEG_26513"/>
<dbReference type="AlphaFoldDB" id="A0A177WT95"/>
<reference evidence="1 2" key="2">
    <citation type="submission" date="2016-05" db="EMBL/GenBank/DDBJ databases">
        <title>Lineage-specific infection strategies underlie the spectrum of fungal disease in amphibians.</title>
        <authorList>
            <person name="Cuomo C.A."/>
            <person name="Farrer R.A."/>
            <person name="James T."/>
            <person name="Longcore J."/>
            <person name="Birren B."/>
        </authorList>
    </citation>
    <scope>NUCLEOTIDE SEQUENCE [LARGE SCALE GENOMIC DNA]</scope>
    <source>
        <strain evidence="1 2">JEL423</strain>
    </source>
</reference>
<protein>
    <submittedName>
        <fullName evidence="1">Uncharacterized protein</fullName>
    </submittedName>
</protein>
<sequence>MTLAPDWFKKGKLEAEPMSGCGMYWNKNFSTSLYTNTINESTASQVVQQTGRANKSDCRRGTRAIDDSGIQISKQSTVVYKRISRNVTLDLTQNCSRVNVCKCP</sequence>
<proteinExistence type="predicted"/>
<gene>
    <name evidence="1" type="ORF">BDEG_26513</name>
</gene>
<dbReference type="EMBL" id="DS022309">
    <property type="protein sequence ID" value="OAJ43132.1"/>
    <property type="molecule type" value="Genomic_DNA"/>
</dbReference>
<accession>A0A177WT95</accession>
<evidence type="ECO:0000313" key="1">
    <source>
        <dbReference type="EMBL" id="OAJ43132.1"/>
    </source>
</evidence>
<name>A0A177WT95_BATDL</name>
<dbReference type="Proteomes" id="UP000077115">
    <property type="component" value="Unassembled WGS sequence"/>
</dbReference>